<dbReference type="SMART" id="SM00490">
    <property type="entry name" value="HELICc"/>
    <property type="match status" value="1"/>
</dbReference>
<comment type="caution">
    <text evidence="10">The sequence shown here is derived from an EMBL/GenBank/DDBJ whole genome shotgun (WGS) entry which is preliminary data.</text>
</comment>
<sequence length="801" mass="88987">MKPVHAGLIGSDCLILLDEAHLAEPFRQTLDWVHVYHGDKWRETHVTSPWGFALLTATPGKDLQRNAFTLDEEDRADPILSRRLMASKPARLVSLPLDAKKENTKVEVEKAFTKQIYLALDHFQRKENGAATPAIAIVVNTVSKARVLFEQIQKEMSEKADCILLIGAARPVDREGLEQRLDPIRTGASRTLEKPFILVATQCIEAGVDIDLDALITENAPLDSLHQRFGRLNRDGRPIVPYAAILGSSGKDLVYGEASCHAWKALLQVAHDHGKDIVEFGVDAFSVPMKNEALTRKEDAPVLLPAHLDLLSQTSPIPSPDPEISLYLHGANQEPDSISVIWRSDIDISFEEKQIRRLFMLVPPRAAEAIELPLWAVRCWLEGNRQSASDLGDVAGNQLLEERRTGNENRVFRWRGDDEESKWIFPREICPGDTIVVPASYGGVDEFGWNPMRTVPATDVAQKAANAFATRQFAVRVAPGLLGESVDSEDLAAALARSPFQQPWELLNAVRGLDLPEDLAKALDALTHAKKRNLAAYLDLYGEDEESRYRGVVFVAPFGIESEAREEGGFTATENDFVGSLPGFPIPLEIHSADVERKAEEFAIAVGLSEERIVDLKLAGFLHDLGKVDHRFQQWLHYGDPLGVDQENGQSVLAKSGYPMLMALRTKVYLPAHWRHEALSVRIAVKTKRFAEAKDPELVLWLIGTHHGYGRPFYPHRDEEDNKLRLLPSIMGLPPKLEPGAGPQSLGFDWNGLIGQCSLSGSRPDTVFGSLHAWKPFSGWPTIVRLRKKRGGKLNERSASA</sequence>
<evidence type="ECO:0000256" key="3">
    <source>
        <dbReference type="ARBA" id="ARBA00022723"/>
    </source>
</evidence>
<dbReference type="RefSeq" id="WP_134439487.1">
    <property type="nucleotide sequence ID" value="NZ_LXQC01000112.1"/>
</dbReference>
<feature type="domain" description="HD Cas3-type" evidence="9">
    <location>
        <begin position="581"/>
        <end position="801"/>
    </location>
</feature>
<dbReference type="Pfam" id="PF18019">
    <property type="entry name" value="Cas3_HD"/>
    <property type="match status" value="1"/>
</dbReference>
<keyword evidence="6" id="KW-0347">Helicase</keyword>
<dbReference type="AlphaFoldDB" id="A0A4Y8PG17"/>
<dbReference type="Gene3D" id="1.10.3210.30">
    <property type="match status" value="1"/>
</dbReference>
<accession>A0A4Y8PG17</accession>
<keyword evidence="3" id="KW-0479">Metal-binding</keyword>
<organism evidence="10 11">
    <name type="scientific">Methylacidiphilum caldifontis</name>
    <dbReference type="NCBI Taxonomy" id="2795386"/>
    <lineage>
        <taxon>Bacteria</taxon>
        <taxon>Pseudomonadati</taxon>
        <taxon>Verrucomicrobiota</taxon>
        <taxon>Methylacidiphilae</taxon>
        <taxon>Methylacidiphilales</taxon>
        <taxon>Methylacidiphilaceae</taxon>
        <taxon>Methylacidiphilum (ex Ratnadevi et al. 2023)</taxon>
    </lineage>
</organism>
<dbReference type="Gene3D" id="3.40.50.300">
    <property type="entry name" value="P-loop containing nucleotide triphosphate hydrolases"/>
    <property type="match status" value="1"/>
</dbReference>
<comment type="similarity">
    <text evidence="2">In the central section; belongs to the CRISPR-associated helicase Cas3 family.</text>
</comment>
<proteinExistence type="inferred from homology"/>
<evidence type="ECO:0000256" key="6">
    <source>
        <dbReference type="ARBA" id="ARBA00022806"/>
    </source>
</evidence>
<keyword evidence="8" id="KW-0051">Antiviral defense</keyword>
<evidence type="ECO:0000256" key="5">
    <source>
        <dbReference type="ARBA" id="ARBA00022801"/>
    </source>
</evidence>
<evidence type="ECO:0000259" key="9">
    <source>
        <dbReference type="PROSITE" id="PS51643"/>
    </source>
</evidence>
<protein>
    <recommendedName>
        <fullName evidence="9">HD Cas3-type domain-containing protein</fullName>
    </recommendedName>
</protein>
<keyword evidence="5" id="KW-0378">Hydrolase</keyword>
<dbReference type="GO" id="GO:0005524">
    <property type="term" value="F:ATP binding"/>
    <property type="evidence" value="ECO:0007669"/>
    <property type="project" value="UniProtKB-KW"/>
</dbReference>
<reference evidence="10 11" key="1">
    <citation type="submission" date="2016-05" db="EMBL/GenBank/DDBJ databases">
        <title>Diversity and Homogeneity among Thermoacidophilic Verrucomicrobia Methanotrophs Linked with Geographical Origin.</title>
        <authorList>
            <person name="Erikstad H.-A."/>
            <person name="Smestad N.B."/>
            <person name="Ceballos R.M."/>
            <person name="Birkeland N.-K."/>
        </authorList>
    </citation>
    <scope>NUCLEOTIDE SEQUENCE [LARGE SCALE GENOMIC DNA]</scope>
    <source>
        <strain evidence="10 11">Phi</strain>
    </source>
</reference>
<dbReference type="Proteomes" id="UP000297713">
    <property type="component" value="Unassembled WGS sequence"/>
</dbReference>
<dbReference type="InterPro" id="IPR038257">
    <property type="entry name" value="CRISPR-assoc_Cas3_HD_sf"/>
</dbReference>
<comment type="similarity">
    <text evidence="1">In the N-terminal section; belongs to the CRISPR-associated nuclease Cas3-HD family.</text>
</comment>
<dbReference type="Pfam" id="PF22590">
    <property type="entry name" value="Cas3-like_C_2"/>
    <property type="match status" value="1"/>
</dbReference>
<keyword evidence="4" id="KW-0547">Nucleotide-binding</keyword>
<dbReference type="GO" id="GO:0004386">
    <property type="term" value="F:helicase activity"/>
    <property type="evidence" value="ECO:0007669"/>
    <property type="project" value="UniProtKB-KW"/>
</dbReference>
<evidence type="ECO:0000256" key="8">
    <source>
        <dbReference type="ARBA" id="ARBA00023118"/>
    </source>
</evidence>
<evidence type="ECO:0000256" key="7">
    <source>
        <dbReference type="ARBA" id="ARBA00022840"/>
    </source>
</evidence>
<evidence type="ECO:0000313" key="11">
    <source>
        <dbReference type="Proteomes" id="UP000297713"/>
    </source>
</evidence>
<evidence type="ECO:0000256" key="2">
    <source>
        <dbReference type="ARBA" id="ARBA00009046"/>
    </source>
</evidence>
<dbReference type="GO" id="GO:0046872">
    <property type="term" value="F:metal ion binding"/>
    <property type="evidence" value="ECO:0007669"/>
    <property type="project" value="UniProtKB-KW"/>
</dbReference>
<dbReference type="EMBL" id="LXQC01000112">
    <property type="protein sequence ID" value="TFE70830.1"/>
    <property type="molecule type" value="Genomic_DNA"/>
</dbReference>
<evidence type="ECO:0000313" key="10">
    <source>
        <dbReference type="EMBL" id="TFE70830.1"/>
    </source>
</evidence>
<evidence type="ECO:0000256" key="4">
    <source>
        <dbReference type="ARBA" id="ARBA00022741"/>
    </source>
</evidence>
<dbReference type="PROSITE" id="PS51643">
    <property type="entry name" value="HD_CAS3"/>
    <property type="match status" value="1"/>
</dbReference>
<dbReference type="SUPFAM" id="SSF109604">
    <property type="entry name" value="HD-domain/PDEase-like"/>
    <property type="match status" value="1"/>
</dbReference>
<dbReference type="InterPro" id="IPR027417">
    <property type="entry name" value="P-loop_NTPase"/>
</dbReference>
<dbReference type="OrthoDB" id="9810236at2"/>
<name>A0A4Y8PG17_9BACT</name>
<dbReference type="InterPro" id="IPR054712">
    <property type="entry name" value="Cas3-like_dom"/>
</dbReference>
<dbReference type="InterPro" id="IPR006483">
    <property type="entry name" value="CRISPR-assoc_Cas3_HD"/>
</dbReference>
<dbReference type="GO" id="GO:0016787">
    <property type="term" value="F:hydrolase activity"/>
    <property type="evidence" value="ECO:0007669"/>
    <property type="project" value="UniProtKB-KW"/>
</dbReference>
<gene>
    <name evidence="10" type="ORF">A7Q10_00385</name>
</gene>
<dbReference type="InterPro" id="IPR001650">
    <property type="entry name" value="Helicase_C-like"/>
</dbReference>
<dbReference type="GO" id="GO:0051607">
    <property type="term" value="P:defense response to virus"/>
    <property type="evidence" value="ECO:0007669"/>
    <property type="project" value="UniProtKB-KW"/>
</dbReference>
<evidence type="ECO:0000256" key="1">
    <source>
        <dbReference type="ARBA" id="ARBA00006847"/>
    </source>
</evidence>
<dbReference type="SUPFAM" id="SSF52540">
    <property type="entry name" value="P-loop containing nucleoside triphosphate hydrolases"/>
    <property type="match status" value="1"/>
</dbReference>
<keyword evidence="11" id="KW-1185">Reference proteome</keyword>
<keyword evidence="7" id="KW-0067">ATP-binding</keyword>